<reference evidence="2 3" key="1">
    <citation type="submission" date="2019-02" db="EMBL/GenBank/DDBJ databases">
        <title>Genome sequencing of the rare red list fungi Bondarzewia mesenterica.</title>
        <authorList>
            <person name="Buettner E."/>
            <person name="Kellner H."/>
        </authorList>
    </citation>
    <scope>NUCLEOTIDE SEQUENCE [LARGE SCALE GENOMIC DNA]</scope>
    <source>
        <strain evidence="2 3">DSM 108281</strain>
    </source>
</reference>
<dbReference type="OrthoDB" id="10264848at2759"/>
<feature type="compositionally biased region" description="Polar residues" evidence="1">
    <location>
        <begin position="45"/>
        <end position="63"/>
    </location>
</feature>
<dbReference type="Gene3D" id="1.20.1050.80">
    <property type="entry name" value="VPS9 domain"/>
    <property type="match status" value="1"/>
</dbReference>
<keyword evidence="3" id="KW-1185">Reference proteome</keyword>
<feature type="region of interest" description="Disordered" evidence="1">
    <location>
        <begin position="379"/>
        <end position="398"/>
    </location>
</feature>
<feature type="compositionally biased region" description="Polar residues" evidence="1">
    <location>
        <begin position="12"/>
        <end position="24"/>
    </location>
</feature>
<protein>
    <submittedName>
        <fullName evidence="2">Uncharacterized protein</fullName>
    </submittedName>
</protein>
<feature type="region of interest" description="Disordered" evidence="1">
    <location>
        <begin position="623"/>
        <end position="684"/>
    </location>
</feature>
<feature type="compositionally biased region" description="Basic and acidic residues" evidence="1">
    <location>
        <begin position="445"/>
        <end position="459"/>
    </location>
</feature>
<dbReference type="Proteomes" id="UP000310158">
    <property type="component" value="Unassembled WGS sequence"/>
</dbReference>
<sequence>MAGKRDMLFPSGSISHAQGSQFQRPSSPSPSLTREPLTAHPLLSPTPSAVTVNTTGLETQGVSSAPRYVPYTPRHRTAAATTGTTLQPSVSVSPQQQQNGGATSKLQLMNLKASAQSVGLDTGSVGWEILEKLVGEHDHTPEWNEIWTALTTGKATLLLPLEQTMQGNITADFMKDHIALCDGASRNNASIITDLCFSKTLTLRSSLSPGSKTFEALSAPSSRASALASLPPLPLISSSPLSQTYPTFTLESYTATLPLLPHVVAKPPLPPRPAQRPSTSQGTSSRLSTSFASLFGKSSAPSTPTPISAPALPESEHAVEVAAFTIDRRIIRKDISKKINKALKTELKETLLMSNAPSWVVDRVNEFTLGLYPFIKNPSSPKGPFAQNDGGASPTPPYMIDPPKETPEEMSQQFQEFYAVLEEDLHAEQSPTTARPRNGQTFAAEQERDREKRAMEDATGKEGIKEVLEVVERVVCSLFYDRLYLQPNSDDASHDEALSSRVAALNMLDLGLEHLGVDVGSSSSAVQIVLHGCGETLSQLEQSACRCPADKAAILVATHKVLVDGLSRLPPIRLKSEAELEHQKNPEAAHVEEVAHSIPSSDTNSTLTNLSVHRKTRVLLSETVPPPPIVVSPDSDLQPRIPSPTSDDSATPDTQASPSTHSLHLPNIRSSSPRLTVSPRPRLH</sequence>
<evidence type="ECO:0000256" key="1">
    <source>
        <dbReference type="SAM" id="MobiDB-lite"/>
    </source>
</evidence>
<proteinExistence type="predicted"/>
<dbReference type="AlphaFoldDB" id="A0A4V3XCJ7"/>
<accession>A0A4V3XCJ7</accession>
<organism evidence="2 3">
    <name type="scientific">Bondarzewia mesenterica</name>
    <dbReference type="NCBI Taxonomy" id="1095465"/>
    <lineage>
        <taxon>Eukaryota</taxon>
        <taxon>Fungi</taxon>
        <taxon>Dikarya</taxon>
        <taxon>Basidiomycota</taxon>
        <taxon>Agaricomycotina</taxon>
        <taxon>Agaricomycetes</taxon>
        <taxon>Russulales</taxon>
        <taxon>Bondarzewiaceae</taxon>
        <taxon>Bondarzewia</taxon>
    </lineage>
</organism>
<dbReference type="EMBL" id="SGPL01000915">
    <property type="protein sequence ID" value="THH06133.1"/>
    <property type="molecule type" value="Genomic_DNA"/>
</dbReference>
<dbReference type="InterPro" id="IPR037191">
    <property type="entry name" value="VPS9_dom_sf"/>
</dbReference>
<dbReference type="SUPFAM" id="SSF109993">
    <property type="entry name" value="VPS9 domain"/>
    <property type="match status" value="1"/>
</dbReference>
<feature type="region of interest" description="Disordered" evidence="1">
    <location>
        <begin position="264"/>
        <end position="286"/>
    </location>
</feature>
<feature type="compositionally biased region" description="Polar residues" evidence="1">
    <location>
        <begin position="643"/>
        <end position="675"/>
    </location>
</feature>
<feature type="compositionally biased region" description="Polar residues" evidence="1">
    <location>
        <begin position="429"/>
        <end position="443"/>
    </location>
</feature>
<feature type="region of interest" description="Disordered" evidence="1">
    <location>
        <begin position="1"/>
        <end position="72"/>
    </location>
</feature>
<feature type="region of interest" description="Disordered" evidence="1">
    <location>
        <begin position="82"/>
        <end position="101"/>
    </location>
</feature>
<evidence type="ECO:0000313" key="2">
    <source>
        <dbReference type="EMBL" id="THH06133.1"/>
    </source>
</evidence>
<feature type="compositionally biased region" description="Low complexity" evidence="1">
    <location>
        <begin position="82"/>
        <end position="98"/>
    </location>
</feature>
<feature type="region of interest" description="Disordered" evidence="1">
    <location>
        <begin position="427"/>
        <end position="459"/>
    </location>
</feature>
<evidence type="ECO:0000313" key="3">
    <source>
        <dbReference type="Proteomes" id="UP000310158"/>
    </source>
</evidence>
<comment type="caution">
    <text evidence="2">The sequence shown here is derived from an EMBL/GenBank/DDBJ whole genome shotgun (WGS) entry which is preliminary data.</text>
</comment>
<name>A0A4V3XCJ7_9AGAM</name>
<gene>
    <name evidence="2" type="ORF">EW146_g9708</name>
</gene>